<accession>A0AAD7NMG8</accession>
<dbReference type="AlphaFoldDB" id="A0AAD7NMG8"/>
<evidence type="ECO:0000313" key="1">
    <source>
        <dbReference type="EMBL" id="KAJ7767172.1"/>
    </source>
</evidence>
<sequence>MTALQRTQERTKSAAYLNLKSPPAQISTFQSVQLAKFIEHRTVRRPPNMAHTKKISRRYRKDAPLPPHKKIALTSSPRQSATCVERRHHPPPANSIHVHTLFIKAHSATEPMRIIYVFPQSDNVCCFNWHLEVCYSKRGRPITPLALNLKSRFGYFVQSNSVLDLPELIAKAGLILVYAHTTEHAPPEIGYSPG</sequence>
<reference evidence="1" key="1">
    <citation type="submission" date="2023-03" db="EMBL/GenBank/DDBJ databases">
        <title>Massive genome expansion in bonnet fungi (Mycena s.s.) driven by repeated elements and novel gene families across ecological guilds.</title>
        <authorList>
            <consortium name="Lawrence Berkeley National Laboratory"/>
            <person name="Harder C.B."/>
            <person name="Miyauchi S."/>
            <person name="Viragh M."/>
            <person name="Kuo A."/>
            <person name="Thoen E."/>
            <person name="Andreopoulos B."/>
            <person name="Lu D."/>
            <person name="Skrede I."/>
            <person name="Drula E."/>
            <person name="Henrissat B."/>
            <person name="Morin E."/>
            <person name="Kohler A."/>
            <person name="Barry K."/>
            <person name="LaButti K."/>
            <person name="Morin E."/>
            <person name="Salamov A."/>
            <person name="Lipzen A."/>
            <person name="Mereny Z."/>
            <person name="Hegedus B."/>
            <person name="Baldrian P."/>
            <person name="Stursova M."/>
            <person name="Weitz H."/>
            <person name="Taylor A."/>
            <person name="Grigoriev I.V."/>
            <person name="Nagy L.G."/>
            <person name="Martin F."/>
            <person name="Kauserud H."/>
        </authorList>
    </citation>
    <scope>NUCLEOTIDE SEQUENCE</scope>
    <source>
        <strain evidence="1">CBHHK182m</strain>
    </source>
</reference>
<name>A0AAD7NMG8_9AGAR</name>
<protein>
    <submittedName>
        <fullName evidence="1">Uncharacterized protein</fullName>
    </submittedName>
</protein>
<dbReference type="EMBL" id="JARKIB010000022">
    <property type="protein sequence ID" value="KAJ7767172.1"/>
    <property type="molecule type" value="Genomic_DNA"/>
</dbReference>
<proteinExistence type="predicted"/>
<gene>
    <name evidence="1" type="ORF">B0H16DRAFT_1789072</name>
</gene>
<evidence type="ECO:0000313" key="2">
    <source>
        <dbReference type="Proteomes" id="UP001215598"/>
    </source>
</evidence>
<comment type="caution">
    <text evidence="1">The sequence shown here is derived from an EMBL/GenBank/DDBJ whole genome shotgun (WGS) entry which is preliminary data.</text>
</comment>
<organism evidence="1 2">
    <name type="scientific">Mycena metata</name>
    <dbReference type="NCBI Taxonomy" id="1033252"/>
    <lineage>
        <taxon>Eukaryota</taxon>
        <taxon>Fungi</taxon>
        <taxon>Dikarya</taxon>
        <taxon>Basidiomycota</taxon>
        <taxon>Agaricomycotina</taxon>
        <taxon>Agaricomycetes</taxon>
        <taxon>Agaricomycetidae</taxon>
        <taxon>Agaricales</taxon>
        <taxon>Marasmiineae</taxon>
        <taxon>Mycenaceae</taxon>
        <taxon>Mycena</taxon>
    </lineage>
</organism>
<keyword evidence="2" id="KW-1185">Reference proteome</keyword>
<dbReference type="Proteomes" id="UP001215598">
    <property type="component" value="Unassembled WGS sequence"/>
</dbReference>